<dbReference type="PANTHER" id="PTHR36437:SF2">
    <property type="entry name" value="GLYOXALASE_BLEOMYCIN RESISTANCE PROTEIN_DIOXYGENASE"/>
    <property type="match status" value="1"/>
</dbReference>
<dbReference type="AlphaFoldDB" id="A0A2U9TC20"/>
<protein>
    <submittedName>
        <fullName evidence="2">Extradiol dioxygenase</fullName>
    </submittedName>
</protein>
<dbReference type="PROSITE" id="PS51819">
    <property type="entry name" value="VOC"/>
    <property type="match status" value="1"/>
</dbReference>
<name>A0A2U9TC20_9GAMM</name>
<dbReference type="Pfam" id="PF00903">
    <property type="entry name" value="Glyoxalase"/>
    <property type="match status" value="1"/>
</dbReference>
<dbReference type="Proteomes" id="UP000249447">
    <property type="component" value="Chromosome"/>
</dbReference>
<dbReference type="Gene3D" id="3.10.180.10">
    <property type="entry name" value="2,3-Dihydroxybiphenyl 1,2-Dioxygenase, domain 1"/>
    <property type="match status" value="1"/>
</dbReference>
<dbReference type="EMBL" id="CP029843">
    <property type="protein sequence ID" value="AWV08404.1"/>
    <property type="molecule type" value="Genomic_DNA"/>
</dbReference>
<sequence>MKPHIALIALLVRDYDEAIAWYRDALGFALLEDLDQGGGRRWVRMAPGGDRQFSLLLARADNPRQQAAVGDQHGGRVGFFLHTDDFQRDFAVMTAKGVRFQETPREEPYGTVAVFEDLYGNRWDLLEPRQP</sequence>
<dbReference type="RefSeq" id="WP_111267439.1">
    <property type="nucleotide sequence ID" value="NZ_CP029843.1"/>
</dbReference>
<dbReference type="InterPro" id="IPR029068">
    <property type="entry name" value="Glyas_Bleomycin-R_OHBP_Dase"/>
</dbReference>
<evidence type="ECO:0000259" key="1">
    <source>
        <dbReference type="PROSITE" id="PS51819"/>
    </source>
</evidence>
<dbReference type="GO" id="GO:0051213">
    <property type="term" value="F:dioxygenase activity"/>
    <property type="evidence" value="ECO:0007669"/>
    <property type="project" value="UniProtKB-KW"/>
</dbReference>
<dbReference type="InterPro" id="IPR004360">
    <property type="entry name" value="Glyas_Fos-R_dOase_dom"/>
</dbReference>
<dbReference type="PANTHER" id="PTHR36437">
    <property type="entry name" value="GLYOXALASE/BLEOMYCIN RESISTANCE PROTEIN/DIOXYGENASE"/>
    <property type="match status" value="1"/>
</dbReference>
<dbReference type="OrthoDB" id="9794917at2"/>
<reference evidence="2 3" key="1">
    <citation type="submission" date="2018-05" db="EMBL/GenBank/DDBJ databases">
        <title>The complete genome of Lysobacter maris HZ9B, a marine bacterium antagonistic against terrestrial plant pathogens.</title>
        <authorList>
            <person name="Zhang X.-Q."/>
        </authorList>
    </citation>
    <scope>NUCLEOTIDE SEQUENCE [LARGE SCALE GENOMIC DNA]</scope>
    <source>
        <strain evidence="2 3">HZ9B</strain>
    </source>
</reference>
<dbReference type="KEGG" id="lmb:C9I47_2728"/>
<keyword evidence="3" id="KW-1185">Reference proteome</keyword>
<accession>A0A2U9TC20</accession>
<keyword evidence="2" id="KW-0560">Oxidoreductase</keyword>
<proteinExistence type="predicted"/>
<dbReference type="InterPro" id="IPR037523">
    <property type="entry name" value="VOC_core"/>
</dbReference>
<evidence type="ECO:0000313" key="3">
    <source>
        <dbReference type="Proteomes" id="UP000249447"/>
    </source>
</evidence>
<dbReference type="SUPFAM" id="SSF54593">
    <property type="entry name" value="Glyoxalase/Bleomycin resistance protein/Dihydroxybiphenyl dioxygenase"/>
    <property type="match status" value="1"/>
</dbReference>
<evidence type="ECO:0000313" key="2">
    <source>
        <dbReference type="EMBL" id="AWV08404.1"/>
    </source>
</evidence>
<organism evidence="2 3">
    <name type="scientific">Marilutibacter maris</name>
    <dbReference type="NCBI Taxonomy" id="1605891"/>
    <lineage>
        <taxon>Bacteria</taxon>
        <taxon>Pseudomonadati</taxon>
        <taxon>Pseudomonadota</taxon>
        <taxon>Gammaproteobacteria</taxon>
        <taxon>Lysobacterales</taxon>
        <taxon>Lysobacteraceae</taxon>
        <taxon>Marilutibacter</taxon>
    </lineage>
</organism>
<feature type="domain" description="VOC" evidence="1">
    <location>
        <begin position="4"/>
        <end position="128"/>
    </location>
</feature>
<gene>
    <name evidence="2" type="ORF">C9I47_2728</name>
</gene>
<keyword evidence="2" id="KW-0223">Dioxygenase</keyword>